<evidence type="ECO:0000256" key="9">
    <source>
        <dbReference type="ARBA" id="ARBA00072457"/>
    </source>
</evidence>
<feature type="region of interest" description="Disordered" evidence="10">
    <location>
        <begin position="1"/>
        <end position="46"/>
    </location>
</feature>
<comment type="catalytic activity">
    <reaction evidence="7">
        <text>an N(4)-(oligosaccharide-(1-&gt;3)-[oligosaccharide-(1-&gt;6)]-beta-D-Man-(1-&gt;4)-beta-D-GlcNAc-(1-&gt;4)-alpha-D-GlcNAc)-L-asparaginyl-[protein] + H2O = an oligosaccharide-(1-&gt;3)-[oligosaccharide-(1-&gt;6)]-beta-D-Man-(1-&gt;4)-D-GlcNAc + N(4)-(N-acetyl-beta-D-glucosaminyl)-L-asparaginyl-[protein]</text>
        <dbReference type="Rhea" id="RHEA:73067"/>
        <dbReference type="Rhea" id="RHEA-COMP:12603"/>
        <dbReference type="Rhea" id="RHEA-COMP:18176"/>
        <dbReference type="ChEBI" id="CHEBI:15377"/>
        <dbReference type="ChEBI" id="CHEBI:132248"/>
        <dbReference type="ChEBI" id="CHEBI:192714"/>
        <dbReference type="ChEBI" id="CHEBI:192715"/>
        <dbReference type="EC" id="3.2.1.96"/>
    </reaction>
</comment>
<dbReference type="GO" id="GO:0033925">
    <property type="term" value="F:mannosyl-glycoprotein endo-beta-N-acetylglucosaminidase activity"/>
    <property type="evidence" value="ECO:0007669"/>
    <property type="project" value="UniProtKB-EC"/>
</dbReference>
<evidence type="ECO:0000259" key="11">
    <source>
        <dbReference type="Pfam" id="PF03644"/>
    </source>
</evidence>
<name>A0AAD8D2V7_ACIOX</name>
<gene>
    <name evidence="13" type="ORF">AOXY_G18581</name>
</gene>
<evidence type="ECO:0000259" key="12">
    <source>
        <dbReference type="Pfam" id="PF25529"/>
    </source>
</evidence>
<reference evidence="13" key="1">
    <citation type="submission" date="2022-02" db="EMBL/GenBank/DDBJ databases">
        <title>Atlantic sturgeon de novo genome assembly.</title>
        <authorList>
            <person name="Stock M."/>
            <person name="Klopp C."/>
            <person name="Guiguen Y."/>
            <person name="Cabau C."/>
            <person name="Parinello H."/>
            <person name="Santidrian Yebra-Pimentel E."/>
            <person name="Kuhl H."/>
            <person name="Dirks R.P."/>
            <person name="Guessner J."/>
            <person name="Wuertz S."/>
            <person name="Du K."/>
            <person name="Schartl M."/>
        </authorList>
    </citation>
    <scope>NUCLEOTIDE SEQUENCE</scope>
    <source>
        <strain evidence="13">STURGEONOMICS-FGT-2020</strain>
        <tissue evidence="13">Whole blood</tissue>
    </source>
</reference>
<comment type="function">
    <text evidence="8">Endoglycosidase that releases N-glycans from glycoproteins by cleaving the beta-1,4-glycosidic bond in the N,N'-diacetylchitobiose core. Involved in the processing of free oligosaccharides in the cytosol.</text>
</comment>
<feature type="compositionally biased region" description="Basic and acidic residues" evidence="10">
    <location>
        <begin position="19"/>
        <end position="45"/>
    </location>
</feature>
<dbReference type="Pfam" id="PF03644">
    <property type="entry name" value="Glyco_hydro_85"/>
    <property type="match status" value="1"/>
</dbReference>
<keyword evidence="5" id="KW-0378">Hydrolase</keyword>
<evidence type="ECO:0000256" key="2">
    <source>
        <dbReference type="ARBA" id="ARBA00007849"/>
    </source>
</evidence>
<dbReference type="PANTHER" id="PTHR13246:SF1">
    <property type="entry name" value="CYTOSOLIC ENDO-BETA-N-ACETYLGLUCOSAMINIDASE"/>
    <property type="match status" value="1"/>
</dbReference>
<keyword evidence="4" id="KW-0963">Cytoplasm</keyword>
<proteinExistence type="inferred from homology"/>
<keyword evidence="14" id="KW-1185">Reference proteome</keyword>
<evidence type="ECO:0000256" key="10">
    <source>
        <dbReference type="SAM" id="MobiDB-lite"/>
    </source>
</evidence>
<evidence type="ECO:0000256" key="7">
    <source>
        <dbReference type="ARBA" id="ARBA00034414"/>
    </source>
</evidence>
<comment type="subcellular location">
    <subcellularLocation>
        <location evidence="1">Cytoplasm</location>
        <location evidence="1">Cytosol</location>
    </subcellularLocation>
</comment>
<comment type="similarity">
    <text evidence="2">Belongs to the glycosyl hydrolase 85 family.</text>
</comment>
<dbReference type="InterPro" id="IPR005201">
    <property type="entry name" value="TIM_ENGase"/>
</dbReference>
<accession>A0AAD8D2V7</accession>
<dbReference type="CDD" id="cd06547">
    <property type="entry name" value="GH85_ENGase"/>
    <property type="match status" value="1"/>
</dbReference>
<evidence type="ECO:0000313" key="14">
    <source>
        <dbReference type="Proteomes" id="UP001230051"/>
    </source>
</evidence>
<evidence type="ECO:0000256" key="4">
    <source>
        <dbReference type="ARBA" id="ARBA00022490"/>
    </source>
</evidence>
<feature type="domain" description="Cytosolic endo-beta-N-acetylglucosaminidase TIM barrel" evidence="11">
    <location>
        <begin position="137"/>
        <end position="412"/>
    </location>
</feature>
<dbReference type="InterPro" id="IPR057882">
    <property type="entry name" value="ENGase_C"/>
</dbReference>
<dbReference type="Proteomes" id="UP001230051">
    <property type="component" value="Unassembled WGS sequence"/>
</dbReference>
<dbReference type="GO" id="GO:0005829">
    <property type="term" value="C:cytosol"/>
    <property type="evidence" value="ECO:0007669"/>
    <property type="project" value="UniProtKB-SubCell"/>
</dbReference>
<evidence type="ECO:0000256" key="3">
    <source>
        <dbReference type="ARBA" id="ARBA00012566"/>
    </source>
</evidence>
<evidence type="ECO:0000256" key="8">
    <source>
        <dbReference type="ARBA" id="ARBA00054935"/>
    </source>
</evidence>
<evidence type="ECO:0000256" key="1">
    <source>
        <dbReference type="ARBA" id="ARBA00004514"/>
    </source>
</evidence>
<keyword evidence="6" id="KW-0326">Glycosidase</keyword>
<dbReference type="FunFam" id="2.60.120.260:FF:000087">
    <property type="entry name" value="Cytosolic endo-beta-N-acetylglucosaminidase"/>
    <property type="match status" value="1"/>
</dbReference>
<dbReference type="Gene3D" id="2.60.120.260">
    <property type="entry name" value="Galactose-binding domain-like"/>
    <property type="match status" value="1"/>
</dbReference>
<dbReference type="InterPro" id="IPR032979">
    <property type="entry name" value="ENGase"/>
</dbReference>
<protein>
    <recommendedName>
        <fullName evidence="9">Cytosolic endo-beta-N-acetylglucosaminidase</fullName>
        <ecNumber evidence="3">3.2.1.96</ecNumber>
    </recommendedName>
</protein>
<evidence type="ECO:0000256" key="6">
    <source>
        <dbReference type="ARBA" id="ARBA00023295"/>
    </source>
</evidence>
<dbReference type="Pfam" id="PF25529">
    <property type="entry name" value="Ig_ENGASE1_C"/>
    <property type="match status" value="1"/>
</dbReference>
<dbReference type="EMBL" id="JAGXEW010000017">
    <property type="protein sequence ID" value="KAK1162233.1"/>
    <property type="molecule type" value="Genomic_DNA"/>
</dbReference>
<dbReference type="AlphaFoldDB" id="A0AAD8D2V7"/>
<dbReference type="FunFam" id="3.20.20.80:FF:000043">
    <property type="entry name" value="cytosolic endo-beta-N-acetylglucosaminidase"/>
    <property type="match status" value="1"/>
</dbReference>
<evidence type="ECO:0000313" key="13">
    <source>
        <dbReference type="EMBL" id="KAK1162233.1"/>
    </source>
</evidence>
<dbReference type="Gene3D" id="3.20.20.80">
    <property type="entry name" value="Glycosidases"/>
    <property type="match status" value="1"/>
</dbReference>
<comment type="caution">
    <text evidence="13">The sequence shown here is derived from an EMBL/GenBank/DDBJ whole genome shotgun (WGS) entry which is preliminary data.</text>
</comment>
<organism evidence="13 14">
    <name type="scientific">Acipenser oxyrinchus oxyrinchus</name>
    <dbReference type="NCBI Taxonomy" id="40147"/>
    <lineage>
        <taxon>Eukaryota</taxon>
        <taxon>Metazoa</taxon>
        <taxon>Chordata</taxon>
        <taxon>Craniata</taxon>
        <taxon>Vertebrata</taxon>
        <taxon>Euteleostomi</taxon>
        <taxon>Actinopterygii</taxon>
        <taxon>Chondrostei</taxon>
        <taxon>Acipenseriformes</taxon>
        <taxon>Acipenseridae</taxon>
        <taxon>Acipenser</taxon>
    </lineage>
</organism>
<feature type="domain" description="Cytosolic endo-beta-N-acetylglucosaminidase C-terminal" evidence="12">
    <location>
        <begin position="612"/>
        <end position="729"/>
    </location>
</feature>
<sequence>MEGGRESELDTGEAGGGETGRKRQTGENEDKAKLRELGKLPRTEKSSITPFMDLPVDRQVVSQLVQFKPSPLHGRHYDLDTTEPISFSLKSLEELMSWKPSDADAFNIATTPLAGRQPPLQSSRPKTLVCHDMMGGYQEDRFIQGAEAETAYSFYHWQYIDIFTYFSHNLVTVPPVCWTNAAHRHGVSVLGTFITEWMDGAKICESFLAGESSFRALADKLVQIAQYYGFDGWLINIENKLSESVVKNTPPFLRYLTYRMHRSVPESLIIWYDSVLETGELKWQNELNEKNSVFFDSCDGIFTNYNWMEDHLERMVSQAPKRLADVYVGVDVFARGDVIGGKFDTNKALQLIRKHSFSAAIFAPGWVYECNEKKDFRQHQGKFWSLLFEYLPTHSVCVLPFVTSFCQGFGKHIYSKGKVEEVKNWFNLSAQELQPLFADMRSGAVENGWVWTRGCPEDAWNGGSSLLVEGVIPASLSNVSVRLFSVRVPAPPKIFISFIYKLEGVSDVKVALEFKTHHAPFCSFADIAAIPASSLRPEPLSEQDSMMQQFTQRCGTWTLEGWQSRCFLLELKGCLLEDIFVNISQVRPDEQEGHFLLRIGEMKVLDAESLFTAQPQVQNPSMSDVVWRRGMGVADRNTLQLYLNATLQWSYPAHRTSHFRVHWRKLRCPEQERVVLIGRAYASVYRVVDLAVPDAVDGDPCWLEFLVQPVTKEGFAVPESEWGRLTLRYAEPFLSEADKSV</sequence>
<dbReference type="EC" id="3.2.1.96" evidence="3"/>
<dbReference type="PANTHER" id="PTHR13246">
    <property type="entry name" value="ENDO BETA N-ACETYLGLUCOSAMINIDASE"/>
    <property type="match status" value="1"/>
</dbReference>
<evidence type="ECO:0000256" key="5">
    <source>
        <dbReference type="ARBA" id="ARBA00022801"/>
    </source>
</evidence>